<feature type="compositionally biased region" description="Low complexity" evidence="3">
    <location>
        <begin position="101"/>
        <end position="118"/>
    </location>
</feature>
<protein>
    <submittedName>
        <fullName evidence="5">Uncharacterized protein</fullName>
    </submittedName>
</protein>
<keyword evidence="6" id="KW-1185">Reference proteome</keyword>
<feature type="compositionally biased region" description="Gly residues" evidence="3">
    <location>
        <begin position="91"/>
        <end position="100"/>
    </location>
</feature>
<dbReference type="PANTHER" id="PTHR12236:SF75">
    <property type="entry name" value="CUTICULAR PROTEIN 62BB, ISOFORM A"/>
    <property type="match status" value="1"/>
</dbReference>
<dbReference type="Pfam" id="PF00379">
    <property type="entry name" value="Chitin_bind_4"/>
    <property type="match status" value="1"/>
</dbReference>
<dbReference type="PRINTS" id="PR00947">
    <property type="entry name" value="CUTICLE"/>
</dbReference>
<feature type="signal peptide" evidence="4">
    <location>
        <begin position="1"/>
        <end position="17"/>
    </location>
</feature>
<dbReference type="EMBL" id="JALNTZ010000004">
    <property type="protein sequence ID" value="KAJ3653423.1"/>
    <property type="molecule type" value="Genomic_DNA"/>
</dbReference>
<gene>
    <name evidence="5" type="ORF">Zmor_012676</name>
</gene>
<dbReference type="PROSITE" id="PS00233">
    <property type="entry name" value="CHIT_BIND_RR_1"/>
    <property type="match status" value="1"/>
</dbReference>
<accession>A0AA38MEK7</accession>
<feature type="compositionally biased region" description="Low complexity" evidence="3">
    <location>
        <begin position="139"/>
        <end position="149"/>
    </location>
</feature>
<name>A0AA38MEK7_9CUCU</name>
<evidence type="ECO:0000313" key="6">
    <source>
        <dbReference type="Proteomes" id="UP001168821"/>
    </source>
</evidence>
<feature type="compositionally biased region" description="Gly residues" evidence="3">
    <location>
        <begin position="150"/>
        <end position="165"/>
    </location>
</feature>
<keyword evidence="4" id="KW-0732">Signal</keyword>
<evidence type="ECO:0000256" key="2">
    <source>
        <dbReference type="PROSITE-ProRule" id="PRU00497"/>
    </source>
</evidence>
<feature type="region of interest" description="Disordered" evidence="3">
    <location>
        <begin position="91"/>
        <end position="165"/>
    </location>
</feature>
<proteinExistence type="predicted"/>
<dbReference type="GO" id="GO:0031012">
    <property type="term" value="C:extracellular matrix"/>
    <property type="evidence" value="ECO:0007669"/>
    <property type="project" value="TreeGrafter"/>
</dbReference>
<feature type="compositionally biased region" description="Gly residues" evidence="3">
    <location>
        <begin position="119"/>
        <end position="138"/>
    </location>
</feature>
<comment type="caution">
    <text evidence="5">The sequence shown here is derived from an EMBL/GenBank/DDBJ whole genome shotgun (WGS) entry which is preliminary data.</text>
</comment>
<reference evidence="5" key="1">
    <citation type="journal article" date="2023" name="G3 (Bethesda)">
        <title>Whole genome assemblies of Zophobas morio and Tenebrio molitor.</title>
        <authorList>
            <person name="Kaur S."/>
            <person name="Stinson S.A."/>
            <person name="diCenzo G.C."/>
        </authorList>
    </citation>
    <scope>NUCLEOTIDE SEQUENCE</scope>
    <source>
        <strain evidence="5">QUZm001</strain>
    </source>
</reference>
<dbReference type="GO" id="GO:0042302">
    <property type="term" value="F:structural constituent of cuticle"/>
    <property type="evidence" value="ECO:0007669"/>
    <property type="project" value="UniProtKB-UniRule"/>
</dbReference>
<dbReference type="GO" id="GO:0005615">
    <property type="term" value="C:extracellular space"/>
    <property type="evidence" value="ECO:0007669"/>
    <property type="project" value="TreeGrafter"/>
</dbReference>
<dbReference type="PROSITE" id="PS51155">
    <property type="entry name" value="CHIT_BIND_RR_2"/>
    <property type="match status" value="1"/>
</dbReference>
<evidence type="ECO:0000313" key="5">
    <source>
        <dbReference type="EMBL" id="KAJ3653423.1"/>
    </source>
</evidence>
<evidence type="ECO:0000256" key="3">
    <source>
        <dbReference type="SAM" id="MobiDB-lite"/>
    </source>
</evidence>
<evidence type="ECO:0000256" key="4">
    <source>
        <dbReference type="SAM" id="SignalP"/>
    </source>
</evidence>
<dbReference type="Proteomes" id="UP001168821">
    <property type="component" value="Unassembled WGS sequence"/>
</dbReference>
<dbReference type="AlphaFoldDB" id="A0AA38MEK7"/>
<dbReference type="InterPro" id="IPR031311">
    <property type="entry name" value="CHIT_BIND_RR_consensus"/>
</dbReference>
<feature type="chain" id="PRO_5041305469" evidence="4">
    <location>
        <begin position="18"/>
        <end position="282"/>
    </location>
</feature>
<sequence>MFSKILVLALLATYISAQYHEQQEQGASYVTFTQDAGHSGLGAGSSELGLASLVLGGYGGLESSGGSSSGGHEGSSYISYSQGGHGGLSGGLSLGSGGGSSSSSGGHQGSSYISYSQGGHSGSSLGLGGSSSSGGSSSGHGSSYISYSQGGHGGSSGGSSLGSYGGSSGHGSSYISYSQGGSGSSLGGSIGHAIPVIQTESHHEEHHAPAKYQFKYGVQDKHTGDIKQHEETRDGHVVKGSYSLHEPDGTILTVHYTADKKSGFNAVVQRSGHATHPQKSHH</sequence>
<dbReference type="PANTHER" id="PTHR12236">
    <property type="entry name" value="STRUCTURAL CONTITUENT OF CUTICLE"/>
    <property type="match status" value="1"/>
</dbReference>
<dbReference type="InterPro" id="IPR000618">
    <property type="entry name" value="Insect_cuticle"/>
</dbReference>
<organism evidence="5 6">
    <name type="scientific">Zophobas morio</name>
    <dbReference type="NCBI Taxonomy" id="2755281"/>
    <lineage>
        <taxon>Eukaryota</taxon>
        <taxon>Metazoa</taxon>
        <taxon>Ecdysozoa</taxon>
        <taxon>Arthropoda</taxon>
        <taxon>Hexapoda</taxon>
        <taxon>Insecta</taxon>
        <taxon>Pterygota</taxon>
        <taxon>Neoptera</taxon>
        <taxon>Endopterygota</taxon>
        <taxon>Coleoptera</taxon>
        <taxon>Polyphaga</taxon>
        <taxon>Cucujiformia</taxon>
        <taxon>Tenebrionidae</taxon>
        <taxon>Zophobas</taxon>
    </lineage>
</organism>
<keyword evidence="1 2" id="KW-0193">Cuticle</keyword>
<evidence type="ECO:0000256" key="1">
    <source>
        <dbReference type="ARBA" id="ARBA00022460"/>
    </source>
</evidence>
<dbReference type="InterPro" id="IPR051217">
    <property type="entry name" value="Insect_Cuticle_Struc_Prot"/>
</dbReference>